<reference evidence="2 3" key="1">
    <citation type="submission" date="2018-03" db="EMBL/GenBank/DDBJ databases">
        <title>Comparative analysis of microorganisms from saline springs in Andes Mountain Range, Colombia.</title>
        <authorList>
            <person name="Rubin E."/>
        </authorList>
    </citation>
    <scope>NUCLEOTIDE SEQUENCE [LARGE SCALE GENOMIC DNA]</scope>
    <source>
        <strain evidence="2 3">CG 35</strain>
    </source>
</reference>
<dbReference type="Proteomes" id="UP000238217">
    <property type="component" value="Unassembled WGS sequence"/>
</dbReference>
<comment type="caution">
    <text evidence="2">The sequence shown here is derived from an EMBL/GenBank/DDBJ whole genome shotgun (WGS) entry which is preliminary data.</text>
</comment>
<evidence type="ECO:0000256" key="1">
    <source>
        <dbReference type="SAM" id="Phobius"/>
    </source>
</evidence>
<dbReference type="PANTHER" id="PTHR36840">
    <property type="entry name" value="BLL5714 PROTEIN"/>
    <property type="match status" value="1"/>
</dbReference>
<evidence type="ECO:0000313" key="3">
    <source>
        <dbReference type="Proteomes" id="UP000238217"/>
    </source>
</evidence>
<dbReference type="PANTHER" id="PTHR36840:SF1">
    <property type="entry name" value="BLL5714 PROTEIN"/>
    <property type="match status" value="1"/>
</dbReference>
<gene>
    <name evidence="2" type="ORF">BCL67_108102</name>
</gene>
<keyword evidence="1" id="KW-1133">Transmembrane helix</keyword>
<protein>
    <submittedName>
        <fullName evidence="2">Low temperature requirement protein LtrA</fullName>
    </submittedName>
</protein>
<feature type="transmembrane region" description="Helical" evidence="1">
    <location>
        <begin position="308"/>
        <end position="332"/>
    </location>
</feature>
<feature type="transmembrane region" description="Helical" evidence="1">
    <location>
        <begin position="150"/>
        <end position="168"/>
    </location>
</feature>
<accession>A0A2T0YKB8</accession>
<feature type="transmembrane region" description="Helical" evidence="1">
    <location>
        <begin position="89"/>
        <end position="108"/>
    </location>
</feature>
<dbReference type="InterPro" id="IPR010640">
    <property type="entry name" value="Low_temperature_requirement_A"/>
</dbReference>
<feature type="transmembrane region" description="Helical" evidence="1">
    <location>
        <begin position="62"/>
        <end position="82"/>
    </location>
</feature>
<proteinExistence type="predicted"/>
<organism evidence="2 3">
    <name type="scientific">Nesterenkonia sandarakina</name>
    <dbReference type="NCBI Taxonomy" id="272918"/>
    <lineage>
        <taxon>Bacteria</taxon>
        <taxon>Bacillati</taxon>
        <taxon>Actinomycetota</taxon>
        <taxon>Actinomycetes</taxon>
        <taxon>Micrococcales</taxon>
        <taxon>Micrococcaceae</taxon>
        <taxon>Nesterenkonia</taxon>
    </lineage>
</organism>
<dbReference type="AlphaFoldDB" id="A0A2T0YKB8"/>
<keyword evidence="3" id="KW-1185">Reference proteome</keyword>
<feature type="transmembrane region" description="Helical" evidence="1">
    <location>
        <begin position="30"/>
        <end position="50"/>
    </location>
</feature>
<dbReference type="EMBL" id="PVTY01000008">
    <property type="protein sequence ID" value="PRZ15642.1"/>
    <property type="molecule type" value="Genomic_DNA"/>
</dbReference>
<feature type="transmembrane region" description="Helical" evidence="1">
    <location>
        <begin position="242"/>
        <end position="262"/>
    </location>
</feature>
<keyword evidence="1" id="KW-0472">Membrane</keyword>
<feature type="transmembrane region" description="Helical" evidence="1">
    <location>
        <begin position="344"/>
        <end position="377"/>
    </location>
</feature>
<keyword evidence="1" id="KW-0812">Transmembrane</keyword>
<sequence length="399" mass="43009">MAGAQMRLGLAPMRPRDPSEQHRGASPLELFFDLVFVVAVAQASGALHHAESEQRIADGVGAYLMVFFAIWWAWMNFTWFATAFDTDDWLYRVLTIFQMSGALLLAAGAETAMTEGDYVLVTWGYVIMRLPLVAQWLRASRGEPELRRTALTYATGITVVQLLWLVRLALPEHWGTPVFLVLVLAELSVPILAERSRSTPWHPHHISERYGLFTLILLGESILASTNAVIDAAQDTERMGSLIMIAVCGLMIAAGMWWIYFARGHHSHFQRLRNTLVFGYGHYAIFAAAGAFSAGIEVAIDYDISATGLAAAEAAATLTVPVGVFILGVWFLTLRDSLTPAQNLLMPVLAVGIALSAFAPQSLLLTTGAVIGLVVALELGTPPGAAAGAGPASAETSTS</sequence>
<feature type="transmembrane region" description="Helical" evidence="1">
    <location>
        <begin position="120"/>
        <end position="138"/>
    </location>
</feature>
<dbReference type="Pfam" id="PF06772">
    <property type="entry name" value="LtrA"/>
    <property type="match status" value="1"/>
</dbReference>
<name>A0A2T0YKB8_9MICC</name>
<dbReference type="RefSeq" id="WP_258174892.1">
    <property type="nucleotide sequence ID" value="NZ_PVTY01000008.1"/>
</dbReference>
<evidence type="ECO:0000313" key="2">
    <source>
        <dbReference type="EMBL" id="PRZ15642.1"/>
    </source>
</evidence>
<feature type="transmembrane region" description="Helical" evidence="1">
    <location>
        <begin position="274"/>
        <end position="296"/>
    </location>
</feature>